<proteinExistence type="predicted"/>
<dbReference type="EMBL" id="MCGT01000012">
    <property type="protein sequence ID" value="ORX54912.1"/>
    <property type="molecule type" value="Genomic_DNA"/>
</dbReference>
<dbReference type="InterPro" id="IPR007740">
    <property type="entry name" value="Ribosomal_mL49"/>
</dbReference>
<dbReference type="Gene3D" id="2.60.120.200">
    <property type="match status" value="1"/>
</dbReference>
<dbReference type="GO" id="GO:0006412">
    <property type="term" value="P:translation"/>
    <property type="evidence" value="ECO:0007669"/>
    <property type="project" value="InterPro"/>
</dbReference>
<dbReference type="Gene3D" id="3.30.780.10">
    <property type="entry name" value="SUI1-like domain"/>
    <property type="match status" value="1"/>
</dbReference>
<evidence type="ECO:0000259" key="2">
    <source>
        <dbReference type="Pfam" id="PF21294"/>
    </source>
</evidence>
<dbReference type="Pfam" id="PF05046">
    <property type="entry name" value="Img2"/>
    <property type="match status" value="1"/>
</dbReference>
<evidence type="ECO:0000313" key="4">
    <source>
        <dbReference type="Proteomes" id="UP000242146"/>
    </source>
</evidence>
<feature type="domain" description="Polysaccharide lyase 14" evidence="2">
    <location>
        <begin position="67"/>
        <end position="279"/>
    </location>
</feature>
<dbReference type="InterPro" id="IPR048958">
    <property type="entry name" value="Polysacc_lyase_14"/>
</dbReference>
<accession>A0A1X2GIT6</accession>
<evidence type="ECO:0000313" key="3">
    <source>
        <dbReference type="EMBL" id="ORX54912.1"/>
    </source>
</evidence>
<keyword evidence="1" id="KW-0472">Membrane</keyword>
<protein>
    <recommendedName>
        <fullName evidence="2">Polysaccharide lyase 14 domain-containing protein</fullName>
    </recommendedName>
</protein>
<dbReference type="Pfam" id="PF21294">
    <property type="entry name" value="Polysacc_lyase_14"/>
    <property type="match status" value="1"/>
</dbReference>
<keyword evidence="1" id="KW-1133">Transmembrane helix</keyword>
<reference evidence="3 4" key="1">
    <citation type="submission" date="2016-07" db="EMBL/GenBank/DDBJ databases">
        <title>Pervasive Adenine N6-methylation of Active Genes in Fungi.</title>
        <authorList>
            <consortium name="DOE Joint Genome Institute"/>
            <person name="Mondo S.J."/>
            <person name="Dannebaum R.O."/>
            <person name="Kuo R.C."/>
            <person name="Labutti K."/>
            <person name="Haridas S."/>
            <person name="Kuo A."/>
            <person name="Salamov A."/>
            <person name="Ahrendt S.R."/>
            <person name="Lipzen A."/>
            <person name="Sullivan W."/>
            <person name="Andreopoulos W.B."/>
            <person name="Clum A."/>
            <person name="Lindquist E."/>
            <person name="Daum C."/>
            <person name="Ramamoorthy G.K."/>
            <person name="Gryganskyi A."/>
            <person name="Culley D."/>
            <person name="Magnuson J.K."/>
            <person name="James T.Y."/>
            <person name="O'Malley M.A."/>
            <person name="Stajich J.E."/>
            <person name="Spatafora J.W."/>
            <person name="Visel A."/>
            <person name="Grigoriev I.V."/>
        </authorList>
    </citation>
    <scope>NUCLEOTIDE SEQUENCE [LARGE SCALE GENOMIC DNA]</scope>
    <source>
        <strain evidence="3 4">NRRL 3301</strain>
    </source>
</reference>
<dbReference type="Proteomes" id="UP000242146">
    <property type="component" value="Unassembled WGS sequence"/>
</dbReference>
<dbReference type="PANTHER" id="PTHR40124">
    <property type="match status" value="1"/>
</dbReference>
<gene>
    <name evidence="3" type="ORF">DM01DRAFT_1406984</name>
</gene>
<comment type="caution">
    <text evidence="3">The sequence shown here is derived from an EMBL/GenBank/DDBJ whole genome shotgun (WGS) entry which is preliminary data.</text>
</comment>
<sequence length="418" mass="46564">MIVGCFAFPDYRRQAFDSTWTAPMPNVVPENITQYFNHYWHTTTKHIYGVQDASFVVDPVVDINEPLVLQILYPNGSFSPAASKQNGTVQGGIDFHSIPFGNHSFTRGWLHYEVLFADGLDFVYGGKLPGMTGGQVIGCSGGHGADGKNCFSVRLMWRKHGKGEAYLYIPPGSEDFCETTDGVICNSDGYGSSFGRGDFIFKTGKWISLDIYVQVNDPEEDNGIMAVWKDDRLVMNYTNIKYRTVDYLGVNSIVFSTFYGGHSAKFATKKDEFIYFKNVTFGLGGHITAQPPPPTENTAQPLASLTSFFMAILIIPLYSIMFRSLSKRFYSSVKPTYTISRTSSQGLPVYSDIKNGGTQHLTIIRRIEGDVEALRSEVAALFPDAPKNFVRINPTNNQIVIKGNCVNDIKHWLVTKGF</sequence>
<dbReference type="AlphaFoldDB" id="A0A1X2GIT6"/>
<dbReference type="OrthoDB" id="2395160at2759"/>
<dbReference type="PANTHER" id="PTHR40124:SF1">
    <property type="entry name" value="DISAGGREGATASE RELATED REPEAT PROTEIN"/>
    <property type="match status" value="1"/>
</dbReference>
<organism evidence="3 4">
    <name type="scientific">Hesseltinella vesiculosa</name>
    <dbReference type="NCBI Taxonomy" id="101127"/>
    <lineage>
        <taxon>Eukaryota</taxon>
        <taxon>Fungi</taxon>
        <taxon>Fungi incertae sedis</taxon>
        <taxon>Mucoromycota</taxon>
        <taxon>Mucoromycotina</taxon>
        <taxon>Mucoromycetes</taxon>
        <taxon>Mucorales</taxon>
        <taxon>Cunninghamellaceae</taxon>
        <taxon>Hesseltinella</taxon>
    </lineage>
</organism>
<keyword evidence="1" id="KW-0812">Transmembrane</keyword>
<evidence type="ECO:0000256" key="1">
    <source>
        <dbReference type="SAM" id="Phobius"/>
    </source>
</evidence>
<dbReference type="GO" id="GO:0005840">
    <property type="term" value="C:ribosome"/>
    <property type="evidence" value="ECO:0007669"/>
    <property type="project" value="InterPro"/>
</dbReference>
<name>A0A1X2GIT6_9FUNG</name>
<feature type="transmembrane region" description="Helical" evidence="1">
    <location>
        <begin position="302"/>
        <end position="322"/>
    </location>
</feature>
<keyword evidence="4" id="KW-1185">Reference proteome</keyword>
<dbReference type="STRING" id="101127.A0A1X2GIT6"/>
<dbReference type="GO" id="GO:0003735">
    <property type="term" value="F:structural constituent of ribosome"/>
    <property type="evidence" value="ECO:0007669"/>
    <property type="project" value="InterPro"/>
</dbReference>